<dbReference type="EMBL" id="JAHUTI010021789">
    <property type="protein sequence ID" value="MED6239653.1"/>
    <property type="molecule type" value="Genomic_DNA"/>
</dbReference>
<sequence length="146" mass="16257">MTHAWFPKLVEMDARRCSTKHQSSKEHKANQFLRWKKAKSEIYCAPPTLVSPGADGCGELVPARGIRRSGGLLLLCLSGNLLCWRTNTLISTHVPAYFDAGLNLELIKLITELGYSLEKSFLESMCGTCRQPSAPYGDPETRQQDT</sequence>
<gene>
    <name evidence="1" type="ORF">ATANTOWER_009206</name>
</gene>
<organism evidence="1 2">
    <name type="scientific">Ataeniobius toweri</name>
    <dbReference type="NCBI Taxonomy" id="208326"/>
    <lineage>
        <taxon>Eukaryota</taxon>
        <taxon>Metazoa</taxon>
        <taxon>Chordata</taxon>
        <taxon>Craniata</taxon>
        <taxon>Vertebrata</taxon>
        <taxon>Euteleostomi</taxon>
        <taxon>Actinopterygii</taxon>
        <taxon>Neopterygii</taxon>
        <taxon>Teleostei</taxon>
        <taxon>Neoteleostei</taxon>
        <taxon>Acanthomorphata</taxon>
        <taxon>Ovalentaria</taxon>
        <taxon>Atherinomorphae</taxon>
        <taxon>Cyprinodontiformes</taxon>
        <taxon>Goodeidae</taxon>
        <taxon>Ataeniobius</taxon>
    </lineage>
</organism>
<evidence type="ECO:0000313" key="2">
    <source>
        <dbReference type="Proteomes" id="UP001345963"/>
    </source>
</evidence>
<protein>
    <submittedName>
        <fullName evidence="1">Uncharacterized protein</fullName>
    </submittedName>
</protein>
<keyword evidence="2" id="KW-1185">Reference proteome</keyword>
<proteinExistence type="predicted"/>
<name>A0ABU7APY9_9TELE</name>
<dbReference type="Proteomes" id="UP001345963">
    <property type="component" value="Unassembled WGS sequence"/>
</dbReference>
<accession>A0ABU7APY9</accession>
<evidence type="ECO:0000313" key="1">
    <source>
        <dbReference type="EMBL" id="MED6239653.1"/>
    </source>
</evidence>
<comment type="caution">
    <text evidence="1">The sequence shown here is derived from an EMBL/GenBank/DDBJ whole genome shotgun (WGS) entry which is preliminary data.</text>
</comment>
<reference evidence="1 2" key="1">
    <citation type="submission" date="2021-07" db="EMBL/GenBank/DDBJ databases">
        <authorList>
            <person name="Palmer J.M."/>
        </authorList>
    </citation>
    <scope>NUCLEOTIDE SEQUENCE [LARGE SCALE GENOMIC DNA]</scope>
    <source>
        <strain evidence="1 2">AT_MEX2019</strain>
        <tissue evidence="1">Muscle</tissue>
    </source>
</reference>